<dbReference type="KEGG" id="scad:DN051_13500"/>
<accession>A0A2Z4IXE2</accession>
<dbReference type="Proteomes" id="UP000249616">
    <property type="component" value="Chromosome"/>
</dbReference>
<name>A0A2Z4IXE2_9ACTN</name>
<protein>
    <recommendedName>
        <fullName evidence="4">ATP-binding protein</fullName>
    </recommendedName>
</protein>
<evidence type="ECO:0000313" key="2">
    <source>
        <dbReference type="EMBL" id="AWW37542.1"/>
    </source>
</evidence>
<dbReference type="NCBIfam" id="NF041065">
    <property type="entry name" value="DpdH"/>
    <property type="match status" value="1"/>
</dbReference>
<feature type="compositionally biased region" description="Pro residues" evidence="1">
    <location>
        <begin position="581"/>
        <end position="596"/>
    </location>
</feature>
<sequence length="1019" mass="110842">MTWRGTLPAACWEAREAPAIIPVEAESTSNGVFLATHTSIPILLRDRVDSAVGGTIVDEHNLRRAVEELPADQPIIPILGKSGTGKSHLIRWLRINLKPNDATRLIFVPKHRMSLRGILELILEHATGERAAELRAKVAAASDAASDETTAQLRLRNELAVLVETRGADKEGTPEENDLRAFLASAEGLPALLGDPVFRRRLLADNGPIARLVREKLSGKGSEDKEDAFGFTAADLDLSVDDVSKAGADAASVASALASDAPLRDLAAKMLNEQLGPAVSEVFGIGGDDLKQLLVELRLDLHRQGLELLLLIEDFSIFQGIQGGLIDAITLLPTETLALCPMRVVMAVTTGYFVNQMPETVYTRTYKVFDLELPADKTAPFDPARFAARYLNAVRVGSKEIDKHHTDERPELNHCLQCPVRDNCHQAFGEVAGVGLFPFSRTALDRAIRSQSKGDAFVARDVLTRVLRPVLHRDQTELDEGRFPSAGFENDFHTGALDTLDNVEDQVRLRTPGDPALSERRVRMVRFWGPGHGPQNLHPTIHEAFAIPPLPDLITEQQTHLHETVRPGSIPPSDETGEPPAGSPSPPPSSPPPAASKPPLVRAVDEWHKTGELLQRHRNDLRNIVHTAVIGYLGLEDGYGGDSGDWTKGGAELAPSFDAKTSIALDGSALQTALISIDHRNMEDVRVLRALAWVDAKESWANVPQGDALQSLCMIKVQAWADSVSASLLPSQGDDAELSRLAHALLSVSRSLGIADSYKSDALSRVKALFARPSKLADPEQRRHTRGLQDRFTSADPKADRNLLQRRLLRLTSYRQGTGKPLAIDLPRLVRAMRDDAGEAPWPEHVPEQIRKVADGIKKRTTMLDPMLEETRRLVPDVSDLGGDVAEVAHALNTLLSDLAALAQSANSINAPALHSAAKSVKAGDLKKVKDLSEGFDAWPTLTTDQRLRLVTLDEGPALRIRAWLDPALAAVKVLEQKLQAGPASEAQREYDETLQRLVAGLETLSREVMDVAGPEGGA</sequence>
<evidence type="ECO:0008006" key="4">
    <source>
        <dbReference type="Google" id="ProtNLM"/>
    </source>
</evidence>
<feature type="region of interest" description="Disordered" evidence="1">
    <location>
        <begin position="776"/>
        <end position="796"/>
    </location>
</feature>
<dbReference type="EMBL" id="CP030073">
    <property type="protein sequence ID" value="AWW37542.1"/>
    <property type="molecule type" value="Genomic_DNA"/>
</dbReference>
<reference evidence="2 3" key="1">
    <citation type="journal article" date="2019" name="Int. J. Syst. Evol. Microbiol.">
        <title>Streptomyces cadmiisoli sp. nov., a novel actinomycete isolated from cadmium-contaminated soil.</title>
        <authorList>
            <person name="Li K."/>
            <person name="Tang X."/>
            <person name="Zhao J."/>
            <person name="Guo Y."/>
            <person name="Tang Y."/>
            <person name="Gao J."/>
        </authorList>
    </citation>
    <scope>NUCLEOTIDE SEQUENCE [LARGE SCALE GENOMIC DNA]</scope>
    <source>
        <strain evidence="2 3">ZFG47</strain>
    </source>
</reference>
<evidence type="ECO:0000313" key="3">
    <source>
        <dbReference type="Proteomes" id="UP000249616"/>
    </source>
</evidence>
<organism evidence="2 3">
    <name type="scientific">Streptomyces cadmiisoli</name>
    <dbReference type="NCBI Taxonomy" id="2184053"/>
    <lineage>
        <taxon>Bacteria</taxon>
        <taxon>Bacillati</taxon>
        <taxon>Actinomycetota</taxon>
        <taxon>Actinomycetes</taxon>
        <taxon>Kitasatosporales</taxon>
        <taxon>Streptomycetaceae</taxon>
        <taxon>Streptomyces</taxon>
        <taxon>Streptomyces aurantiacus group</taxon>
    </lineage>
</organism>
<proteinExistence type="predicted"/>
<dbReference type="RefSeq" id="WP_112438772.1">
    <property type="nucleotide sequence ID" value="NZ_CP030073.1"/>
</dbReference>
<keyword evidence="3" id="KW-1185">Reference proteome</keyword>
<dbReference type="AlphaFoldDB" id="A0A2Z4IXE2"/>
<gene>
    <name evidence="2" type="ORF">DN051_13500</name>
</gene>
<feature type="region of interest" description="Disordered" evidence="1">
    <location>
        <begin position="559"/>
        <end position="599"/>
    </location>
</feature>
<evidence type="ECO:0000256" key="1">
    <source>
        <dbReference type="SAM" id="MobiDB-lite"/>
    </source>
</evidence>